<feature type="transmembrane region" description="Helical" evidence="1">
    <location>
        <begin position="9"/>
        <end position="36"/>
    </location>
</feature>
<name>A0A947CZ82_HYDSH</name>
<protein>
    <submittedName>
        <fullName evidence="2">Uncharacterized protein</fullName>
    </submittedName>
</protein>
<dbReference type="Proteomes" id="UP000748108">
    <property type="component" value="Unassembled WGS sequence"/>
</dbReference>
<sequence length="97" mass="10834">MFEIILKVVLLCLLGFVILAGLAIIFGISLGIGWIMGSMLNAFWHIPMWLGMSAITITVAVSMIGPLVGWWEEKGRHSWAPILATLWMFDRMTKGKD</sequence>
<keyword evidence="1" id="KW-0812">Transmembrane</keyword>
<feature type="transmembrane region" description="Helical" evidence="1">
    <location>
        <begin position="48"/>
        <end position="71"/>
    </location>
</feature>
<keyword evidence="1" id="KW-0472">Membrane</keyword>
<evidence type="ECO:0000313" key="3">
    <source>
        <dbReference type="Proteomes" id="UP000748108"/>
    </source>
</evidence>
<organism evidence="2 3">
    <name type="scientific">Hydrogenibacillus schlegelii</name>
    <name type="common">Bacillus schlegelii</name>
    <dbReference type="NCBI Taxonomy" id="1484"/>
    <lineage>
        <taxon>Bacteria</taxon>
        <taxon>Bacillati</taxon>
        <taxon>Bacillota</taxon>
        <taxon>Bacilli</taxon>
        <taxon>Bacillales</taxon>
        <taxon>Bacillales Family X. Incertae Sedis</taxon>
        <taxon>Hydrogenibacillus</taxon>
    </lineage>
</organism>
<dbReference type="EMBL" id="JAHHQF010000061">
    <property type="protein sequence ID" value="MBT9282555.1"/>
    <property type="molecule type" value="Genomic_DNA"/>
</dbReference>
<keyword evidence="1" id="KW-1133">Transmembrane helix</keyword>
<dbReference type="AlphaFoldDB" id="A0A947CZ82"/>
<gene>
    <name evidence="2" type="ORF">KM312_07880</name>
</gene>
<reference evidence="2" key="1">
    <citation type="journal article" date="2021" name="Microbiology">
        <title>Metagenomic Analysis of the Microbial Community in the Underground Coal Fire Area (Kemerovo Region, Russia) Revealed Predominance of Thermophilic Members of the Phyla Deinococcus-thermus, Aquificae, and Firmicutes.</title>
        <authorList>
            <person name="Kadnikov V."/>
            <person name="Mardanov A.V."/>
            <person name="Beletsky A.V."/>
            <person name="Karnachuk O.V."/>
            <person name="Ravin N.V."/>
        </authorList>
    </citation>
    <scope>NUCLEOTIDE SEQUENCE</scope>
    <source>
        <strain evidence="2">RBS10-49</strain>
    </source>
</reference>
<comment type="caution">
    <text evidence="2">The sequence shown here is derived from an EMBL/GenBank/DDBJ whole genome shotgun (WGS) entry which is preliminary data.</text>
</comment>
<accession>A0A947CZ82</accession>
<proteinExistence type="predicted"/>
<evidence type="ECO:0000313" key="2">
    <source>
        <dbReference type="EMBL" id="MBT9282555.1"/>
    </source>
</evidence>
<evidence type="ECO:0000256" key="1">
    <source>
        <dbReference type="SAM" id="Phobius"/>
    </source>
</evidence>